<feature type="compositionally biased region" description="Low complexity" evidence="5">
    <location>
        <begin position="151"/>
        <end position="166"/>
    </location>
</feature>
<sequence>MRKAVPCQECRHRHVKCDGTKPVCRRCERSGSSCVWQSMPSGFRHGSSARYDADFADDQVWVPIAQVDDKYVDETAEIARGYLDLGEVSPWTVKRHRSQSSATELPVATEPFVTEPPILSDAVESHSSDHFIPQQQDEILTTYSPYNLQHSPANNSSISSTSPHLSHSSHRSHASIGSMNMIPAEIPEIPQLYFDEHEACLMRYFVVQLGHWFDICDGQRHFACTVPMRARTCPPLLNAICTVSARHLSRIKKYYVGNQIVYGGKPLPNLTPATAIEYHNRCISHFVSLSDHSREAQDENLLAAAVILRFYEEVDISSMGEDYESALRGIQIFLDAQAIPAVSGTGLRHAAYWIALRQEIITAFSKQRAFRLPLGPCEPYRSFEPADDYVWADRLVIHCADVLQFCFGSEEEEPNSPNTTSHYHDRRLSTTETETRLAHYDALVAFSTFWNTLGPESFKPIYTRAPDPANGKIFPELWYLNNCHVAGLQHLELARILLAVYNPRLPRLGPGQRTAMRSVDEEIRAIVLRLCGIALSNLHSPPGLVTASVAIGMCGDRFSAREEQVALLGVLVMLEDQYGYPTFSMREQLKLAWGWKGEGDSGMVVDL</sequence>
<protein>
    <recommendedName>
        <fullName evidence="6">Zn(2)-C6 fungal-type domain-containing protein</fullName>
    </recommendedName>
</protein>
<dbReference type="RefSeq" id="XP_022492592.1">
    <property type="nucleotide sequence ID" value="XM_022627825.1"/>
</dbReference>
<dbReference type="PROSITE" id="PS00463">
    <property type="entry name" value="ZN2_CY6_FUNGAL_1"/>
    <property type="match status" value="1"/>
</dbReference>
<dbReference type="GO" id="GO:0000981">
    <property type="term" value="F:DNA-binding transcription factor activity, RNA polymerase II-specific"/>
    <property type="evidence" value="ECO:0007669"/>
    <property type="project" value="InterPro"/>
</dbReference>
<dbReference type="EMBL" id="LXJU01000002">
    <property type="protein sequence ID" value="OGE57165.1"/>
    <property type="molecule type" value="Genomic_DNA"/>
</dbReference>
<reference evidence="7 8" key="1">
    <citation type="journal article" date="2016" name="Sci. Rep.">
        <title>Penicillium arizonense, a new, genome sequenced fungal species, reveals a high chemical diversity in secreted metabolites.</title>
        <authorList>
            <person name="Grijseels S."/>
            <person name="Nielsen J.C."/>
            <person name="Randelovic M."/>
            <person name="Nielsen J."/>
            <person name="Nielsen K.F."/>
            <person name="Workman M."/>
            <person name="Frisvad J.C."/>
        </authorList>
    </citation>
    <scope>NUCLEOTIDE SEQUENCE [LARGE SCALE GENOMIC DNA]</scope>
    <source>
        <strain evidence="7 8">CBS 141311</strain>
    </source>
</reference>
<dbReference type="STRING" id="1835702.A0A1F5LVI6"/>
<dbReference type="GO" id="GO:0008270">
    <property type="term" value="F:zinc ion binding"/>
    <property type="evidence" value="ECO:0007669"/>
    <property type="project" value="InterPro"/>
</dbReference>
<feature type="region of interest" description="Disordered" evidence="5">
    <location>
        <begin position="151"/>
        <end position="172"/>
    </location>
</feature>
<dbReference type="PANTHER" id="PTHR37534:SF2">
    <property type="entry name" value="N-ACETYLTRANSFERASE DOMAIN-CONTAINING PROTEIN"/>
    <property type="match status" value="1"/>
</dbReference>
<evidence type="ECO:0000256" key="3">
    <source>
        <dbReference type="ARBA" id="ARBA00023163"/>
    </source>
</evidence>
<evidence type="ECO:0000259" key="6">
    <source>
        <dbReference type="PROSITE" id="PS50048"/>
    </source>
</evidence>
<evidence type="ECO:0000313" key="8">
    <source>
        <dbReference type="Proteomes" id="UP000177622"/>
    </source>
</evidence>
<dbReference type="AlphaFoldDB" id="A0A1F5LVI6"/>
<keyword evidence="2" id="KW-0238">DNA-binding</keyword>
<dbReference type="Pfam" id="PF00172">
    <property type="entry name" value="Zn_clus"/>
    <property type="match status" value="1"/>
</dbReference>
<evidence type="ECO:0000313" key="7">
    <source>
        <dbReference type="EMBL" id="OGE57165.1"/>
    </source>
</evidence>
<gene>
    <name evidence="7" type="ORF">PENARI_c002G09947</name>
</gene>
<dbReference type="CDD" id="cd00067">
    <property type="entry name" value="GAL4"/>
    <property type="match status" value="1"/>
</dbReference>
<name>A0A1F5LVI6_PENAI</name>
<dbReference type="Gene3D" id="4.10.240.10">
    <property type="entry name" value="Zn(2)-C6 fungal-type DNA-binding domain"/>
    <property type="match status" value="1"/>
</dbReference>
<keyword evidence="1" id="KW-0805">Transcription regulation</keyword>
<dbReference type="InterPro" id="IPR036864">
    <property type="entry name" value="Zn2-C6_fun-type_DNA-bd_sf"/>
</dbReference>
<evidence type="ECO:0000256" key="4">
    <source>
        <dbReference type="ARBA" id="ARBA00023242"/>
    </source>
</evidence>
<dbReference type="GeneID" id="34572559"/>
<dbReference type="GO" id="GO:0000976">
    <property type="term" value="F:transcription cis-regulatory region binding"/>
    <property type="evidence" value="ECO:0007669"/>
    <property type="project" value="TreeGrafter"/>
</dbReference>
<comment type="caution">
    <text evidence="7">The sequence shown here is derived from an EMBL/GenBank/DDBJ whole genome shotgun (WGS) entry which is preliminary data.</text>
</comment>
<keyword evidence="3" id="KW-0804">Transcription</keyword>
<keyword evidence="4" id="KW-0539">Nucleus</keyword>
<dbReference type="GO" id="GO:0005634">
    <property type="term" value="C:nucleus"/>
    <property type="evidence" value="ECO:0007669"/>
    <property type="project" value="TreeGrafter"/>
</dbReference>
<dbReference type="PROSITE" id="PS50048">
    <property type="entry name" value="ZN2_CY6_FUNGAL_2"/>
    <property type="match status" value="1"/>
</dbReference>
<organism evidence="7 8">
    <name type="scientific">Penicillium arizonense</name>
    <dbReference type="NCBI Taxonomy" id="1835702"/>
    <lineage>
        <taxon>Eukaryota</taxon>
        <taxon>Fungi</taxon>
        <taxon>Dikarya</taxon>
        <taxon>Ascomycota</taxon>
        <taxon>Pezizomycotina</taxon>
        <taxon>Eurotiomycetes</taxon>
        <taxon>Eurotiomycetidae</taxon>
        <taxon>Eurotiales</taxon>
        <taxon>Aspergillaceae</taxon>
        <taxon>Penicillium</taxon>
    </lineage>
</organism>
<evidence type="ECO:0000256" key="5">
    <source>
        <dbReference type="SAM" id="MobiDB-lite"/>
    </source>
</evidence>
<dbReference type="Proteomes" id="UP000177622">
    <property type="component" value="Unassembled WGS sequence"/>
</dbReference>
<keyword evidence="8" id="KW-1185">Reference proteome</keyword>
<dbReference type="SUPFAM" id="SSF57701">
    <property type="entry name" value="Zn2/Cys6 DNA-binding domain"/>
    <property type="match status" value="1"/>
</dbReference>
<dbReference type="InterPro" id="IPR001138">
    <property type="entry name" value="Zn2Cys6_DnaBD"/>
</dbReference>
<evidence type="ECO:0000256" key="1">
    <source>
        <dbReference type="ARBA" id="ARBA00023015"/>
    </source>
</evidence>
<evidence type="ECO:0000256" key="2">
    <source>
        <dbReference type="ARBA" id="ARBA00023125"/>
    </source>
</evidence>
<dbReference type="GO" id="GO:0045944">
    <property type="term" value="P:positive regulation of transcription by RNA polymerase II"/>
    <property type="evidence" value="ECO:0007669"/>
    <property type="project" value="TreeGrafter"/>
</dbReference>
<feature type="domain" description="Zn(2)-C6 fungal-type" evidence="6">
    <location>
        <begin position="6"/>
        <end position="36"/>
    </location>
</feature>
<dbReference type="SMART" id="SM00066">
    <property type="entry name" value="GAL4"/>
    <property type="match status" value="1"/>
</dbReference>
<accession>A0A1F5LVI6</accession>
<dbReference type="OrthoDB" id="407832at2759"/>
<proteinExistence type="predicted"/>
<dbReference type="PANTHER" id="PTHR37534">
    <property type="entry name" value="TRANSCRIPTIONAL ACTIVATOR PROTEIN UGA3"/>
    <property type="match status" value="1"/>
</dbReference>